<dbReference type="OrthoDB" id="9810445at2"/>
<accession>A0A0K1EBP5</accession>
<comment type="similarity">
    <text evidence="6">Belongs to the peptidase M48 family.</text>
</comment>
<protein>
    <recommendedName>
        <fullName evidence="8">Peptidase M48 domain-containing protein</fullName>
    </recommendedName>
</protein>
<feature type="domain" description="Peptidase M48" evidence="8">
    <location>
        <begin position="112"/>
        <end position="261"/>
    </location>
</feature>
<keyword evidence="7" id="KW-1133">Transmembrane helix</keyword>
<feature type="transmembrane region" description="Helical" evidence="7">
    <location>
        <begin position="21"/>
        <end position="39"/>
    </location>
</feature>
<dbReference type="EMBL" id="CP012159">
    <property type="protein sequence ID" value="AKT38290.1"/>
    <property type="molecule type" value="Genomic_DNA"/>
</dbReference>
<keyword evidence="1 6" id="KW-0645">Protease</keyword>
<comment type="cofactor">
    <cofactor evidence="6">
        <name>Zn(2+)</name>
        <dbReference type="ChEBI" id="CHEBI:29105"/>
    </cofactor>
    <text evidence="6">Binds 1 zinc ion per subunit.</text>
</comment>
<dbReference type="Pfam" id="PF01435">
    <property type="entry name" value="Peptidase_M48"/>
    <property type="match status" value="1"/>
</dbReference>
<evidence type="ECO:0000259" key="8">
    <source>
        <dbReference type="Pfam" id="PF01435"/>
    </source>
</evidence>
<evidence type="ECO:0000256" key="2">
    <source>
        <dbReference type="ARBA" id="ARBA00022723"/>
    </source>
</evidence>
<evidence type="ECO:0000256" key="1">
    <source>
        <dbReference type="ARBA" id="ARBA00022670"/>
    </source>
</evidence>
<evidence type="ECO:0000313" key="10">
    <source>
        <dbReference type="Proteomes" id="UP000067626"/>
    </source>
</evidence>
<dbReference type="STRING" id="52.CMC5_024350"/>
<dbReference type="PANTHER" id="PTHR22726:SF1">
    <property type="entry name" value="METALLOENDOPEPTIDASE OMA1, MITOCHONDRIAL"/>
    <property type="match status" value="1"/>
</dbReference>
<keyword evidence="7" id="KW-0812">Transmembrane</keyword>
<keyword evidence="10" id="KW-1185">Reference proteome</keyword>
<evidence type="ECO:0000313" key="9">
    <source>
        <dbReference type="EMBL" id="AKT38290.1"/>
    </source>
</evidence>
<organism evidence="9 10">
    <name type="scientific">Chondromyces crocatus</name>
    <dbReference type="NCBI Taxonomy" id="52"/>
    <lineage>
        <taxon>Bacteria</taxon>
        <taxon>Pseudomonadati</taxon>
        <taxon>Myxococcota</taxon>
        <taxon>Polyangia</taxon>
        <taxon>Polyangiales</taxon>
        <taxon>Polyangiaceae</taxon>
        <taxon>Chondromyces</taxon>
    </lineage>
</organism>
<keyword evidence="4 6" id="KW-0862">Zinc</keyword>
<dbReference type="PANTHER" id="PTHR22726">
    <property type="entry name" value="METALLOENDOPEPTIDASE OMA1"/>
    <property type="match status" value="1"/>
</dbReference>
<keyword evidence="2" id="KW-0479">Metal-binding</keyword>
<reference evidence="9 10" key="1">
    <citation type="submission" date="2015-07" db="EMBL/GenBank/DDBJ databases">
        <title>Genome analysis of myxobacterium Chondromyces crocatus Cm c5 reveals a high potential for natural compound synthesis and the genetic basis for the loss of fruiting body formation.</title>
        <authorList>
            <person name="Zaburannyi N."/>
            <person name="Bunk B."/>
            <person name="Maier J."/>
            <person name="Overmann J."/>
            <person name="Mueller R."/>
        </authorList>
    </citation>
    <scope>NUCLEOTIDE SEQUENCE [LARGE SCALE GENOMIC DNA]</scope>
    <source>
        <strain evidence="9 10">Cm c5</strain>
    </source>
</reference>
<keyword evidence="5 6" id="KW-0482">Metalloprotease</keyword>
<evidence type="ECO:0000256" key="7">
    <source>
        <dbReference type="SAM" id="Phobius"/>
    </source>
</evidence>
<dbReference type="Proteomes" id="UP000067626">
    <property type="component" value="Chromosome"/>
</dbReference>
<name>A0A0K1EBP5_CHOCO</name>
<evidence type="ECO:0000256" key="5">
    <source>
        <dbReference type="ARBA" id="ARBA00023049"/>
    </source>
</evidence>
<dbReference type="AlphaFoldDB" id="A0A0K1EBP5"/>
<dbReference type="RefSeq" id="WP_050430540.1">
    <property type="nucleotide sequence ID" value="NZ_CP012159.1"/>
</dbReference>
<dbReference type="KEGG" id="ccro:CMC5_024350"/>
<evidence type="ECO:0000256" key="3">
    <source>
        <dbReference type="ARBA" id="ARBA00022801"/>
    </source>
</evidence>
<dbReference type="InterPro" id="IPR001915">
    <property type="entry name" value="Peptidase_M48"/>
</dbReference>
<keyword evidence="7" id="KW-0472">Membrane</keyword>
<dbReference type="Gene3D" id="3.30.2010.10">
    <property type="entry name" value="Metalloproteases ('zincins'), catalytic domain"/>
    <property type="match status" value="1"/>
</dbReference>
<dbReference type="GO" id="GO:0051603">
    <property type="term" value="P:proteolysis involved in protein catabolic process"/>
    <property type="evidence" value="ECO:0007669"/>
    <property type="project" value="TreeGrafter"/>
</dbReference>
<dbReference type="InterPro" id="IPR051156">
    <property type="entry name" value="Mito/Outer_Membr_Metalloprot"/>
</dbReference>
<proteinExistence type="inferred from homology"/>
<dbReference type="GO" id="GO:0004222">
    <property type="term" value="F:metalloendopeptidase activity"/>
    <property type="evidence" value="ECO:0007669"/>
    <property type="project" value="InterPro"/>
</dbReference>
<dbReference type="GO" id="GO:0046872">
    <property type="term" value="F:metal ion binding"/>
    <property type="evidence" value="ECO:0007669"/>
    <property type="project" value="UniProtKB-KW"/>
</dbReference>
<gene>
    <name evidence="9" type="ORF">CMC5_024350</name>
</gene>
<keyword evidence="3 6" id="KW-0378">Hydrolase</keyword>
<evidence type="ECO:0000256" key="4">
    <source>
        <dbReference type="ARBA" id="ARBA00022833"/>
    </source>
</evidence>
<dbReference type="CDD" id="cd07332">
    <property type="entry name" value="M48C_Oma1_like"/>
    <property type="match status" value="1"/>
</dbReference>
<evidence type="ECO:0000256" key="6">
    <source>
        <dbReference type="RuleBase" id="RU003983"/>
    </source>
</evidence>
<sequence length="265" mass="28238">MAEPEAGKVAPRGFHHSGKRVLGEFLLLLGAIALILLGLRGCAGYAAGALLAQVPASVDAAIGKVGGEAMRAQHGLGEPPSDEDRARATRVFDELRAQLTPEEAATLVSPRLTVLRDTQTNAFAFPGGEVFVLTGLLDRTRDDDDALRGVMAHELGHAVRRHGVRSLIRNSVYGIVLAYVLGDINGITATLIGGASQLDTLSFSREMEEDADSFAVDLLQRTGHSPDGLARFLEGLESQPVPEILSTHPASAARAREIRERIKKP</sequence>
<dbReference type="GO" id="GO:0016020">
    <property type="term" value="C:membrane"/>
    <property type="evidence" value="ECO:0007669"/>
    <property type="project" value="TreeGrafter"/>
</dbReference>